<comment type="caution">
    <text evidence="2">The sequence shown here is derived from an EMBL/GenBank/DDBJ whole genome shotgun (WGS) entry which is preliminary data.</text>
</comment>
<dbReference type="EMBL" id="JARAOO010000014">
    <property type="protein sequence ID" value="KAJ7942723.1"/>
    <property type="molecule type" value="Genomic_DNA"/>
</dbReference>
<protein>
    <submittedName>
        <fullName evidence="2">Serine/threonine-protein kinase dhkG</fullName>
    </submittedName>
</protein>
<sequence>MCENYTGEKEVVGLTHGMGKKRHLPPWMLGVADAVRVNESDNGDGNKYERDNMTLSQTCNSKANTGVTLPRKADIIHTRETLGTNCCSLAKCEMKRKRKSSQQDAHGDGNIPYKKKKKNNVLGIKVRKSFARKRKNEMDSGSANCEEFLVHPLSDDDMDLKMEEMMAIAEEYVKADKNMKQEKASDRGPENRYPARNPCRIELGDAPDAPVNEKISTFPATAVLYSSVGKVVSNNNASQTGDPAQDMLGLFLGPLLKKPLDEDKYKCMTEDLTIAYKFNCQNEDNVVGEQMVPLAKKKSSLKGKVAMLLD</sequence>
<keyword evidence="2" id="KW-0418">Kinase</keyword>
<keyword evidence="2" id="KW-0808">Transferase</keyword>
<organism evidence="2 3">
    <name type="scientific">Quillaja saponaria</name>
    <name type="common">Soap bark tree</name>
    <dbReference type="NCBI Taxonomy" id="32244"/>
    <lineage>
        <taxon>Eukaryota</taxon>
        <taxon>Viridiplantae</taxon>
        <taxon>Streptophyta</taxon>
        <taxon>Embryophyta</taxon>
        <taxon>Tracheophyta</taxon>
        <taxon>Spermatophyta</taxon>
        <taxon>Magnoliopsida</taxon>
        <taxon>eudicotyledons</taxon>
        <taxon>Gunneridae</taxon>
        <taxon>Pentapetalae</taxon>
        <taxon>rosids</taxon>
        <taxon>fabids</taxon>
        <taxon>Fabales</taxon>
        <taxon>Quillajaceae</taxon>
        <taxon>Quillaja</taxon>
    </lineage>
</organism>
<dbReference type="KEGG" id="qsa:O6P43_032355"/>
<accession>A0AAD7KMU1</accession>
<dbReference type="GO" id="GO:0016301">
    <property type="term" value="F:kinase activity"/>
    <property type="evidence" value="ECO:0007669"/>
    <property type="project" value="UniProtKB-KW"/>
</dbReference>
<gene>
    <name evidence="2" type="ORF">O6P43_032355</name>
</gene>
<evidence type="ECO:0000313" key="3">
    <source>
        <dbReference type="Proteomes" id="UP001163823"/>
    </source>
</evidence>
<dbReference type="PANTHER" id="PTHR36756">
    <property type="entry name" value="EXPRESSED PROTEIN"/>
    <property type="match status" value="1"/>
</dbReference>
<dbReference type="Proteomes" id="UP001163823">
    <property type="component" value="Chromosome 14"/>
</dbReference>
<dbReference type="AlphaFoldDB" id="A0AAD7KMU1"/>
<keyword evidence="3" id="KW-1185">Reference proteome</keyword>
<name>A0AAD7KMU1_QUISA</name>
<dbReference type="PANTHER" id="PTHR36756:SF1">
    <property type="entry name" value="EXPRESSED PROTEIN"/>
    <property type="match status" value="1"/>
</dbReference>
<evidence type="ECO:0000313" key="2">
    <source>
        <dbReference type="EMBL" id="KAJ7942723.1"/>
    </source>
</evidence>
<feature type="region of interest" description="Disordered" evidence="1">
    <location>
        <begin position="97"/>
        <end position="116"/>
    </location>
</feature>
<reference evidence="2" key="1">
    <citation type="journal article" date="2023" name="Science">
        <title>Elucidation of the pathway for biosynthesis of saponin adjuvants from the soapbark tree.</title>
        <authorList>
            <person name="Reed J."/>
            <person name="Orme A."/>
            <person name="El-Demerdash A."/>
            <person name="Owen C."/>
            <person name="Martin L.B.B."/>
            <person name="Misra R.C."/>
            <person name="Kikuchi S."/>
            <person name="Rejzek M."/>
            <person name="Martin A.C."/>
            <person name="Harkess A."/>
            <person name="Leebens-Mack J."/>
            <person name="Louveau T."/>
            <person name="Stephenson M.J."/>
            <person name="Osbourn A."/>
        </authorList>
    </citation>
    <scope>NUCLEOTIDE SEQUENCE</scope>
    <source>
        <strain evidence="2">S10</strain>
    </source>
</reference>
<proteinExistence type="predicted"/>
<evidence type="ECO:0000256" key="1">
    <source>
        <dbReference type="SAM" id="MobiDB-lite"/>
    </source>
</evidence>